<proteinExistence type="predicted"/>
<evidence type="ECO:0008006" key="4">
    <source>
        <dbReference type="Google" id="ProtNLM"/>
    </source>
</evidence>
<dbReference type="OrthoDB" id="10018316at2759"/>
<evidence type="ECO:0000313" key="3">
    <source>
        <dbReference type="Proteomes" id="UP000078046"/>
    </source>
</evidence>
<dbReference type="Proteomes" id="UP000078046">
    <property type="component" value="Unassembled WGS sequence"/>
</dbReference>
<dbReference type="EMBL" id="LWCA01000330">
    <property type="protein sequence ID" value="OAF69131.1"/>
    <property type="molecule type" value="Genomic_DNA"/>
</dbReference>
<sequence>MYGDDPTLDLPLALSQQQNLTAKNRDCFEMFQKIFLMINDDRALRCMLDVINHIFFSDNMNYFILEGHTFMVSIFSSLSKHSEIVQKAYFKILMGIMVSLKHIPVFEIAEISKVLVNEKNKSIVEMSLKYFKEHLIKNIKFRSSFRTYSIYLMILDDIFINNENNFNIAHYNVNNDLFTIVVDIASISVTDCKHNAEYVYTVYIKDKKIKKYKKQDARLIGYLLNFKIQIAASIENADLLKSTLIFNIQSSMNNLVDQTMTLETIRIVSSAYINALCNANTKKLFRYSYMFDTFFHIFDWIINLLNDLCIDKNNDQFEEIIPRILYTIFCIFSTFAAAIRNDLGNSYFFQQCNGYQKLTDIIVKLHFFQETDTTVRNEKIKPNSKKVQMIANIFNDVTSQGTNLHTYVFINILINFYYLMLDRFRRHSEYIQQFEPTKNQNWRVYLKNYMSFVQKGKDNLVYNTSASKHIIILIARVNLSYDSRVSLYTYFFHIISNICIKKSNIERFVAVNLSETILLHFGYILFEPKNPVYTVFRSIVVKLLSLDFSENNLRFLLRSQLYDCIDSEFVKSLNSPHIHDIYTNRKITKPYGYLFINGHDYVSNILCNIFYDIIQQRRNYYDKDANLSFMYTVIDSSFDGKANIYLPSVAPKIVRPATSSFLGDDEHILLGGVGSEERVFPPIRGLSFSSWFMFVPDNSKSNIFNMLNIEYINYLTNSAKFSKMIIDNSIPPFNAFSLNFNKMTYELTIATSHSKGNNNHPSDIVRYGAVFCCSNYIKPYAWNHLVIVFQKNQLSRYGDLLLYLNGAFVDKRKLRYIAPFPINSLTSVNAYIGNNVQKPFNGIPNDINIWKQGPVYLFEELLSADMVYDIYKMKQAYVGCFREYSSLNNTDLDSKIIFGLNNISNSFITLKAIRTIYNIYDSVLISSRIKLNSEDSTIPLFYLSNLAINTQGQSKSLGGFYIGNCGIYSVFSRSFHSSLVSCGGCKIFLALIAMSNSNDSFCSSIRLLRESLINNSVLLTDFSKNNGFQILAYIVKRKKQFITVNEVEMLFSLVTSNISDPNNIMIYNLRFFEDLLYDFDTWFSLKPFVTNYYFNLFEQLINCQQYGMQNHLKMKSINTLRRIFSHFLCSKFSISLLETLLSFLFVYLKNFTGHSTTISFCQFIISLVNLSVDENEIDRLEDSDEVKRKQTEIVHIRERCISLILRCITNSKQTELAIENFIMCAGFNFMFVLMNENIISTTRVLSLRLLVQICLSSLAYTRFIDKRLNGKCYDKNSLTFFGHKKLKSFFNDFPTKAEVTSVQSKISNVGGYNILHYITSYYENITPDFYFYLFHLSMQSSPGHFNEKKLTKSFLLSSKFNDHLFFDSIDTYKFWRLTPILLINLKIQTAGINYMLYTLYKEFGCTCTSHYSVLESACEIFSAYIETFKKSNCFVNFIMNHVFIQSLSFTLSFNTTNVFPFKHNSQCLFDVDEYEDVDKEYVFDNVLYAPIVFGIELMIGVLQSVFERLSLQESIAYVDSSLDIPKPESIRNLSLLKKYYETFFDKFINIIVQKGYWVKYKSSTVFSKLLSTKNMSSIISYISNKFVDLIVVQSIEISLDIVFDKICKLFIMYKSENLQIISSHDHKFNLYYAAQRLILYQLSKNILDNRIYNNVIQSLTQIYSYDFIILDEICIDKFYITFYFCLWKIITLCEEESHCLLLPNTYLLNLESSKKENLVQQCKTLFIQKETAIKSELNNFVCQKYLVSIDFENTNLVDLKLSDSIIKVLKNQKDMFRAINTVEKIEPDNKKPIQRKLFQTVFSNVKRISNKNIKIGSIVRHDNKINRYLEFFAFNPQAYCNELVIKQKFAHQWLSFQNKIIIEDAIQSIEHIKNEWKNKEYEMLRNGTIMGQTTNTNLEKYTRSEISVRLGMNFIKEHHCNFYEQYPFLANRKNSIKVALFLYEFVKFVLVSKCDDASILFCVFKIDLRRERL</sequence>
<keyword evidence="3" id="KW-1185">Reference proteome</keyword>
<name>A0A177B6B6_9BILA</name>
<evidence type="ECO:0000256" key="1">
    <source>
        <dbReference type="ARBA" id="ARBA00022574"/>
    </source>
</evidence>
<accession>A0A177B6B6</accession>
<reference evidence="2 3" key="1">
    <citation type="submission" date="2016-04" db="EMBL/GenBank/DDBJ databases">
        <title>The genome of Intoshia linei affirms orthonectids as highly simplified spiralians.</title>
        <authorList>
            <person name="Mikhailov K.V."/>
            <person name="Slusarev G.S."/>
            <person name="Nikitin M.A."/>
            <person name="Logacheva M.D."/>
            <person name="Penin A."/>
            <person name="Aleoshin V."/>
            <person name="Panchin Y.V."/>
        </authorList>
    </citation>
    <scope>NUCLEOTIDE SEQUENCE [LARGE SCALE GENOMIC DNA]</scope>
    <source>
        <strain evidence="2">Intl2013</strain>
        <tissue evidence="2">Whole animal</tissue>
    </source>
</reference>
<dbReference type="PANTHER" id="PTHR46108:SF4">
    <property type="entry name" value="BLUE CHEESE"/>
    <property type="match status" value="1"/>
</dbReference>
<evidence type="ECO:0000313" key="2">
    <source>
        <dbReference type="EMBL" id="OAF69131.1"/>
    </source>
</evidence>
<gene>
    <name evidence="2" type="ORF">A3Q56_03116</name>
</gene>
<protein>
    <recommendedName>
        <fullName evidence="4">BEACH domain-containing protein</fullName>
    </recommendedName>
</protein>
<dbReference type="PANTHER" id="PTHR46108">
    <property type="entry name" value="BLUE CHEESE"/>
    <property type="match status" value="1"/>
</dbReference>
<dbReference type="InterPro" id="IPR051944">
    <property type="entry name" value="BEACH_domain_protein"/>
</dbReference>
<comment type="caution">
    <text evidence="2">The sequence shown here is derived from an EMBL/GenBank/DDBJ whole genome shotgun (WGS) entry which is preliminary data.</text>
</comment>
<keyword evidence="1" id="KW-0853">WD repeat</keyword>
<organism evidence="2 3">
    <name type="scientific">Intoshia linei</name>
    <dbReference type="NCBI Taxonomy" id="1819745"/>
    <lineage>
        <taxon>Eukaryota</taxon>
        <taxon>Metazoa</taxon>
        <taxon>Spiralia</taxon>
        <taxon>Lophotrochozoa</taxon>
        <taxon>Mesozoa</taxon>
        <taxon>Orthonectida</taxon>
        <taxon>Rhopaluridae</taxon>
        <taxon>Intoshia</taxon>
    </lineage>
</organism>